<dbReference type="RefSeq" id="WP_197964952.1">
    <property type="nucleotide sequence ID" value="NZ_JACEGD010000002.1"/>
</dbReference>
<feature type="compositionally biased region" description="Polar residues" evidence="1">
    <location>
        <begin position="1"/>
        <end position="15"/>
    </location>
</feature>
<evidence type="ECO:0000256" key="1">
    <source>
        <dbReference type="SAM" id="MobiDB-lite"/>
    </source>
</evidence>
<accession>A0ABS0NVH5</accession>
<sequence length="55" mass="6057">MSNLKRSNGSATLDSSGVGFRSKRHEDMLDDMIEDDTELALYARLARIAVTGEPD</sequence>
<evidence type="ECO:0000313" key="2">
    <source>
        <dbReference type="EMBL" id="MBH5384974.1"/>
    </source>
</evidence>
<name>A0ABS0NVH5_9BRAD</name>
<gene>
    <name evidence="2" type="ORF">H1B27_01595</name>
</gene>
<proteinExistence type="predicted"/>
<protein>
    <submittedName>
        <fullName evidence="2">Uncharacterized protein</fullName>
    </submittedName>
</protein>
<keyword evidence="3" id="KW-1185">Reference proteome</keyword>
<evidence type="ECO:0000313" key="3">
    <source>
        <dbReference type="Proteomes" id="UP001194539"/>
    </source>
</evidence>
<comment type="caution">
    <text evidence="2">The sequence shown here is derived from an EMBL/GenBank/DDBJ whole genome shotgun (WGS) entry which is preliminary data.</text>
</comment>
<organism evidence="2 3">
    <name type="scientific">Bradyrhizobium diversitatis</name>
    <dbReference type="NCBI Taxonomy" id="2755406"/>
    <lineage>
        <taxon>Bacteria</taxon>
        <taxon>Pseudomonadati</taxon>
        <taxon>Pseudomonadota</taxon>
        <taxon>Alphaproteobacteria</taxon>
        <taxon>Hyphomicrobiales</taxon>
        <taxon>Nitrobacteraceae</taxon>
        <taxon>Bradyrhizobium</taxon>
    </lineage>
</organism>
<reference evidence="2 3" key="1">
    <citation type="submission" date="2020-07" db="EMBL/GenBank/DDBJ databases">
        <title>Bradyrhizobium diversity isolated from nodules of indigenous legumes of Western Australia.</title>
        <authorList>
            <person name="Klepa M.S."/>
        </authorList>
    </citation>
    <scope>NUCLEOTIDE SEQUENCE [LARGE SCALE GENOMIC DNA]</scope>
    <source>
        <strain evidence="2 3">CNPSo 4019</strain>
    </source>
</reference>
<dbReference type="Proteomes" id="UP001194539">
    <property type="component" value="Unassembled WGS sequence"/>
</dbReference>
<dbReference type="EMBL" id="JACEGD010000002">
    <property type="protein sequence ID" value="MBH5384974.1"/>
    <property type="molecule type" value="Genomic_DNA"/>
</dbReference>
<feature type="region of interest" description="Disordered" evidence="1">
    <location>
        <begin position="1"/>
        <end position="20"/>
    </location>
</feature>